<reference evidence="2 3" key="1">
    <citation type="submission" date="2021-01" db="EMBL/GenBank/DDBJ databases">
        <title>C459-1 draft genome sequence.</title>
        <authorList>
            <person name="Zhang X.-F."/>
        </authorList>
    </citation>
    <scope>NUCLEOTIDE SEQUENCE [LARGE SCALE GENOMIC DNA]</scope>
    <source>
        <strain evidence="3">C459-1</strain>
    </source>
</reference>
<protein>
    <recommendedName>
        <fullName evidence="4">DUF4374 domain-containing protein</fullName>
    </recommendedName>
</protein>
<evidence type="ECO:0000313" key="2">
    <source>
        <dbReference type="EMBL" id="MBL1410760.1"/>
    </source>
</evidence>
<gene>
    <name evidence="2" type="ORF">JKG61_18515</name>
</gene>
<dbReference type="Proteomes" id="UP000625283">
    <property type="component" value="Unassembled WGS sequence"/>
</dbReference>
<feature type="signal peptide" evidence="1">
    <location>
        <begin position="1"/>
        <end position="19"/>
    </location>
</feature>
<name>A0ABS1R8B4_9SPHI</name>
<dbReference type="PROSITE" id="PS51257">
    <property type="entry name" value="PROKAR_LIPOPROTEIN"/>
    <property type="match status" value="1"/>
</dbReference>
<feature type="chain" id="PRO_5047014623" description="DUF4374 domain-containing protein" evidence="1">
    <location>
        <begin position="20"/>
        <end position="409"/>
    </location>
</feature>
<proteinExistence type="predicted"/>
<evidence type="ECO:0000256" key="1">
    <source>
        <dbReference type="SAM" id="SignalP"/>
    </source>
</evidence>
<evidence type="ECO:0000313" key="3">
    <source>
        <dbReference type="Proteomes" id="UP000625283"/>
    </source>
</evidence>
<dbReference type="EMBL" id="JAERTY010000010">
    <property type="protein sequence ID" value="MBL1410760.1"/>
    <property type="molecule type" value="Genomic_DNA"/>
</dbReference>
<keyword evidence="3" id="KW-1185">Reference proteome</keyword>
<comment type="caution">
    <text evidence="2">The sequence shown here is derived from an EMBL/GenBank/DDBJ whole genome shotgun (WGS) entry which is preliminary data.</text>
</comment>
<keyword evidence="1" id="KW-0732">Signal</keyword>
<sequence>MYFFNKLKATFLVSVLALAVVSCKDDPTVDKPDENIVSNKKYGIGVRVEAAGQSYNYILPVENLMKEGVVSPVGYGIDVTGKIDPTYGIQNGHDIYVSEATAIKKYSIASGDVKELDNVVIDYSQTYSSFMAKTAFMNNTLNVLSYASYYDPTTETRNRRVFIIDTAKMILKADNPVQFPVPLIKDPNNPEQYLDKSSISVTPTSFGISKGKLFVGYKNNKQTDIAYVLIADYPSLTNQKVASVSGYGTVSGSRYQTRSSFFDEEGNFYFTTMADSKFYTLLRIKAGTTAVDPDYIFDLSNYQVYEEGYGGTNQDDQHTYIKEGKALIGGYVFDIRNKKLVKNLNDSGYGKVQTTSGDGIHVDGANIYVFVKSADSKYYVVRYNLDTNEVKRGLEIGGGINYAMGIVQY</sequence>
<dbReference type="RefSeq" id="WP_202104449.1">
    <property type="nucleotide sequence ID" value="NZ_JAERTY010000010.1"/>
</dbReference>
<organism evidence="2 3">
    <name type="scientific">Sphingobacterium faecale</name>
    <dbReference type="NCBI Taxonomy" id="2803775"/>
    <lineage>
        <taxon>Bacteria</taxon>
        <taxon>Pseudomonadati</taxon>
        <taxon>Bacteroidota</taxon>
        <taxon>Sphingobacteriia</taxon>
        <taxon>Sphingobacteriales</taxon>
        <taxon>Sphingobacteriaceae</taxon>
        <taxon>Sphingobacterium</taxon>
    </lineage>
</organism>
<accession>A0ABS1R8B4</accession>
<evidence type="ECO:0008006" key="4">
    <source>
        <dbReference type="Google" id="ProtNLM"/>
    </source>
</evidence>
<dbReference type="SUPFAM" id="SSF75011">
    <property type="entry name" value="3-carboxy-cis,cis-mucoante lactonizing enzyme"/>
    <property type="match status" value="1"/>
</dbReference>